<feature type="signal peptide" evidence="6">
    <location>
        <begin position="1"/>
        <end position="30"/>
    </location>
</feature>
<name>A0A087CG46_9BIFI</name>
<evidence type="ECO:0000313" key="8">
    <source>
        <dbReference type="EMBL" id="KFI82246.1"/>
    </source>
</evidence>
<dbReference type="InterPro" id="IPR051202">
    <property type="entry name" value="Peptidase_C40"/>
</dbReference>
<dbReference type="InterPro" id="IPR038765">
    <property type="entry name" value="Papain-like_cys_pep_sf"/>
</dbReference>
<proteinExistence type="inferred from homology"/>
<protein>
    <submittedName>
        <fullName evidence="8">Transcription regulator</fullName>
    </submittedName>
</protein>
<feature type="compositionally biased region" description="Low complexity" evidence="5">
    <location>
        <begin position="55"/>
        <end position="65"/>
    </location>
</feature>
<accession>A0A087CG46</accession>
<evidence type="ECO:0000256" key="6">
    <source>
        <dbReference type="SAM" id="SignalP"/>
    </source>
</evidence>
<sequence length="252" mass="25372">MKSTRKHIVILATVAVAGSLLSFTAPMANAADKDGVTSSRSFPKVNQTKKDLLAESTSVSVESSSKWSLGTMSVPKTKSTAEQAAEQAAQERAEAAAAAAAEAAEQSAAASRSETRSESTSTASASASATATTVSASSSAVVSYANQFVGISPYVYGGTSPTTGWDCSGFTQYVFAHFGISLPRTSGAQASVGTAVASLADAQPGDLIANSTHVGIYAGGGMVVNALKPSVGTAYSSVATSFTGGYSIRRVL</sequence>
<reference evidence="8 9" key="1">
    <citation type="submission" date="2014-03" db="EMBL/GenBank/DDBJ databases">
        <title>Genomics of Bifidobacteria.</title>
        <authorList>
            <person name="Ventura M."/>
            <person name="Milani C."/>
            <person name="Lugli G.A."/>
        </authorList>
    </citation>
    <scope>NUCLEOTIDE SEQUENCE [LARGE SCALE GENOMIC DNA]</scope>
    <source>
        <strain evidence="8 9">LMG 21775</strain>
    </source>
</reference>
<dbReference type="Proteomes" id="UP000029050">
    <property type="component" value="Unassembled WGS sequence"/>
</dbReference>
<keyword evidence="6" id="KW-0732">Signal</keyword>
<feature type="domain" description="NlpC/P60" evidence="7">
    <location>
        <begin position="135"/>
        <end position="252"/>
    </location>
</feature>
<dbReference type="RefSeq" id="WP_033495071.1">
    <property type="nucleotide sequence ID" value="NZ_BAABVZ010000005.1"/>
</dbReference>
<dbReference type="GeneID" id="98300305"/>
<evidence type="ECO:0000256" key="2">
    <source>
        <dbReference type="ARBA" id="ARBA00022670"/>
    </source>
</evidence>
<feature type="region of interest" description="Disordered" evidence="5">
    <location>
        <begin position="32"/>
        <end position="129"/>
    </location>
</feature>
<evidence type="ECO:0000256" key="3">
    <source>
        <dbReference type="ARBA" id="ARBA00022801"/>
    </source>
</evidence>
<evidence type="ECO:0000256" key="1">
    <source>
        <dbReference type="ARBA" id="ARBA00007074"/>
    </source>
</evidence>
<dbReference type="AlphaFoldDB" id="A0A087CG46"/>
<dbReference type="InterPro" id="IPR000064">
    <property type="entry name" value="NLP_P60_dom"/>
</dbReference>
<feature type="compositionally biased region" description="Polar residues" evidence="5">
    <location>
        <begin position="66"/>
        <end position="78"/>
    </location>
</feature>
<comment type="similarity">
    <text evidence="1">Belongs to the peptidase C40 family.</text>
</comment>
<feature type="compositionally biased region" description="Low complexity" evidence="5">
    <location>
        <begin position="95"/>
        <end position="129"/>
    </location>
</feature>
<evidence type="ECO:0000313" key="9">
    <source>
        <dbReference type="Proteomes" id="UP000029050"/>
    </source>
</evidence>
<organism evidence="8 9">
    <name type="scientific">Bifidobacterium psychraerophilum</name>
    <dbReference type="NCBI Taxonomy" id="218140"/>
    <lineage>
        <taxon>Bacteria</taxon>
        <taxon>Bacillati</taxon>
        <taxon>Actinomycetota</taxon>
        <taxon>Actinomycetes</taxon>
        <taxon>Bifidobacteriales</taxon>
        <taxon>Bifidobacteriaceae</taxon>
        <taxon>Bifidobacterium</taxon>
    </lineage>
</organism>
<keyword evidence="3" id="KW-0378">Hydrolase</keyword>
<keyword evidence="4" id="KW-0788">Thiol protease</keyword>
<dbReference type="GO" id="GO:0006508">
    <property type="term" value="P:proteolysis"/>
    <property type="evidence" value="ECO:0007669"/>
    <property type="project" value="UniProtKB-KW"/>
</dbReference>
<dbReference type="EMBL" id="JGZI01000009">
    <property type="protein sequence ID" value="KFI82246.1"/>
    <property type="molecule type" value="Genomic_DNA"/>
</dbReference>
<dbReference type="PANTHER" id="PTHR47053:SF1">
    <property type="entry name" value="MUREIN DD-ENDOPEPTIDASE MEPH-RELATED"/>
    <property type="match status" value="1"/>
</dbReference>
<dbReference type="Pfam" id="PF00877">
    <property type="entry name" value="NLPC_P60"/>
    <property type="match status" value="1"/>
</dbReference>
<dbReference type="Gene3D" id="3.90.1720.10">
    <property type="entry name" value="endopeptidase domain like (from Nostoc punctiforme)"/>
    <property type="match status" value="1"/>
</dbReference>
<evidence type="ECO:0000256" key="4">
    <source>
        <dbReference type="ARBA" id="ARBA00022807"/>
    </source>
</evidence>
<gene>
    <name evidence="8" type="ORF">BPSY_1095</name>
</gene>
<dbReference type="GO" id="GO:0008234">
    <property type="term" value="F:cysteine-type peptidase activity"/>
    <property type="evidence" value="ECO:0007669"/>
    <property type="project" value="UniProtKB-KW"/>
</dbReference>
<dbReference type="PANTHER" id="PTHR47053">
    <property type="entry name" value="MUREIN DD-ENDOPEPTIDASE MEPH-RELATED"/>
    <property type="match status" value="1"/>
</dbReference>
<dbReference type="OrthoDB" id="9815778at2"/>
<evidence type="ECO:0000256" key="5">
    <source>
        <dbReference type="SAM" id="MobiDB-lite"/>
    </source>
</evidence>
<comment type="caution">
    <text evidence="8">The sequence shown here is derived from an EMBL/GenBank/DDBJ whole genome shotgun (WGS) entry which is preliminary data.</text>
</comment>
<dbReference type="STRING" id="218140.BPSY_1095"/>
<keyword evidence="2" id="KW-0645">Protease</keyword>
<dbReference type="eggNOG" id="COG0791">
    <property type="taxonomic scope" value="Bacteria"/>
</dbReference>
<feature type="chain" id="PRO_5001819425" evidence="6">
    <location>
        <begin position="31"/>
        <end position="252"/>
    </location>
</feature>
<dbReference type="PROSITE" id="PS51935">
    <property type="entry name" value="NLPC_P60"/>
    <property type="match status" value="1"/>
</dbReference>
<evidence type="ECO:0000259" key="7">
    <source>
        <dbReference type="PROSITE" id="PS51935"/>
    </source>
</evidence>
<keyword evidence="9" id="KW-1185">Reference proteome</keyword>
<feature type="compositionally biased region" description="Polar residues" evidence="5">
    <location>
        <begin position="36"/>
        <end position="46"/>
    </location>
</feature>
<dbReference type="SUPFAM" id="SSF54001">
    <property type="entry name" value="Cysteine proteinases"/>
    <property type="match status" value="1"/>
</dbReference>